<accession>A0A7V7NWZ3</accession>
<dbReference type="RefSeq" id="WP_137406565.1">
    <property type="nucleotide sequence ID" value="NZ_AP025467.1"/>
</dbReference>
<evidence type="ECO:0000256" key="1">
    <source>
        <dbReference type="ARBA" id="ARBA00006611"/>
    </source>
</evidence>
<dbReference type="Gene3D" id="3.30.450.90">
    <property type="match status" value="1"/>
</dbReference>
<evidence type="ECO:0000313" key="4">
    <source>
        <dbReference type="Proteomes" id="UP000423756"/>
    </source>
</evidence>
<dbReference type="Pfam" id="PF00437">
    <property type="entry name" value="T2SSE"/>
    <property type="match status" value="1"/>
</dbReference>
<gene>
    <name evidence="3" type="ORF">F7Q91_03350</name>
</gene>
<dbReference type="Gene3D" id="3.40.50.300">
    <property type="entry name" value="P-loop containing nucleotide triphosphate hydrolases"/>
    <property type="match status" value="1"/>
</dbReference>
<evidence type="ECO:0000259" key="2">
    <source>
        <dbReference type="Pfam" id="PF00437"/>
    </source>
</evidence>
<evidence type="ECO:0000313" key="3">
    <source>
        <dbReference type="EMBL" id="KAB0482458.1"/>
    </source>
</evidence>
<dbReference type="AlphaFoldDB" id="A0A7V7NWZ3"/>
<dbReference type="GeneID" id="77344693"/>
<protein>
    <recommendedName>
        <fullName evidence="2">Bacterial type II secretion system protein E domain-containing protein</fullName>
    </recommendedName>
</protein>
<dbReference type="InterPro" id="IPR050921">
    <property type="entry name" value="T4SS_GSP_E_ATPase"/>
</dbReference>
<comment type="caution">
    <text evidence="3">The sequence shown here is derived from an EMBL/GenBank/DDBJ whole genome shotgun (WGS) entry which is preliminary data.</text>
</comment>
<name>A0A7V7NWZ3_9VIBR</name>
<sequence length="382" mass="42095">MQKKIPLLNVSSEMTDVEISQILWTAIDLNASDILIDYGYRVRVDVNGTIHEITDRTMQPNACKKILLYMLGSKASLLNSVNSAEPVFFAHITKNPDDKTKVRSFRVAALTSRSLIYGKTFKLVGRLNPDTPKNAQQLNIEPELVDVVQKNRKGIALFVGGTGTGKTTTMAGIIRTVLETPSNGKHILVFEDPPEISYEKVKKATGNSISVHEVGPIETDSDVLSFGSGLRTALRLRPNILVQGELRSKESIEYALNFSNTGHFLLATLHANSCKSAISRIFNMIDGDDKKAVLGSFINELSTVVAQILVHTIDGGRIAIRETVYLDSELRGHLLAAKTDIEIGIIIQQHLIERGNTFAQQLKNLYDNGIIAPESLMMEELV</sequence>
<comment type="similarity">
    <text evidence="1">Belongs to the GSP E family.</text>
</comment>
<dbReference type="GO" id="GO:0016887">
    <property type="term" value="F:ATP hydrolysis activity"/>
    <property type="evidence" value="ECO:0007669"/>
    <property type="project" value="InterPro"/>
</dbReference>
<organism evidence="3 4">
    <name type="scientific">Vibrio chagasii</name>
    <dbReference type="NCBI Taxonomy" id="170679"/>
    <lineage>
        <taxon>Bacteria</taxon>
        <taxon>Pseudomonadati</taxon>
        <taxon>Pseudomonadota</taxon>
        <taxon>Gammaproteobacteria</taxon>
        <taxon>Vibrionales</taxon>
        <taxon>Vibrionaceae</taxon>
        <taxon>Vibrio</taxon>
    </lineage>
</organism>
<dbReference type="PANTHER" id="PTHR30486">
    <property type="entry name" value="TWITCHING MOTILITY PROTEIN PILT"/>
    <property type="match status" value="1"/>
</dbReference>
<feature type="domain" description="Bacterial type II secretion system protein E" evidence="2">
    <location>
        <begin position="19"/>
        <end position="313"/>
    </location>
</feature>
<dbReference type="SUPFAM" id="SSF52540">
    <property type="entry name" value="P-loop containing nucleoside triphosphate hydrolases"/>
    <property type="match status" value="1"/>
</dbReference>
<proteinExistence type="inferred from homology"/>
<dbReference type="EMBL" id="VZPX01000004">
    <property type="protein sequence ID" value="KAB0482458.1"/>
    <property type="molecule type" value="Genomic_DNA"/>
</dbReference>
<dbReference type="InterPro" id="IPR027417">
    <property type="entry name" value="P-loop_NTPase"/>
</dbReference>
<dbReference type="InterPro" id="IPR001482">
    <property type="entry name" value="T2SS/T4SS_dom"/>
</dbReference>
<dbReference type="PANTHER" id="PTHR30486:SF6">
    <property type="entry name" value="TYPE IV PILUS RETRACTATION ATPASE PILT"/>
    <property type="match status" value="1"/>
</dbReference>
<dbReference type="Proteomes" id="UP000423756">
    <property type="component" value="Unassembled WGS sequence"/>
</dbReference>
<reference evidence="3 4" key="1">
    <citation type="submission" date="2019-09" db="EMBL/GenBank/DDBJ databases">
        <title>Draft genome sequences of 48 bacterial type strains from the CCUG.</title>
        <authorList>
            <person name="Tunovic T."/>
            <person name="Pineiro-Iglesias B."/>
            <person name="Unosson C."/>
            <person name="Inganas E."/>
            <person name="Ohlen M."/>
            <person name="Cardew S."/>
            <person name="Jensie-Markopoulos S."/>
            <person name="Salva-Serra F."/>
            <person name="Jaen-Luchoro D."/>
            <person name="Karlsson R."/>
            <person name="Svensson-Stadler L."/>
            <person name="Chun J."/>
            <person name="Moore E."/>
        </authorList>
    </citation>
    <scope>NUCLEOTIDE SEQUENCE [LARGE SCALE GENOMIC DNA]</scope>
    <source>
        <strain evidence="3 4">CCUG 48643</strain>
    </source>
</reference>